<organism evidence="1 2">
    <name type="scientific">Vibrio gallaecicus</name>
    <dbReference type="NCBI Taxonomy" id="552386"/>
    <lineage>
        <taxon>Bacteria</taxon>
        <taxon>Pseudomonadati</taxon>
        <taxon>Pseudomonadota</taxon>
        <taxon>Gammaproteobacteria</taxon>
        <taxon>Vibrionales</taxon>
        <taxon>Vibrionaceae</taxon>
        <taxon>Vibrio</taxon>
    </lineage>
</organism>
<evidence type="ECO:0000313" key="1">
    <source>
        <dbReference type="EMBL" id="MFA0569351.1"/>
    </source>
</evidence>
<dbReference type="Proteomes" id="UP001570417">
    <property type="component" value="Unassembled WGS sequence"/>
</dbReference>
<dbReference type="InterPro" id="IPR019292">
    <property type="entry name" value="McrC"/>
</dbReference>
<name>A0ABV4NDW3_9VIBR</name>
<comment type="caution">
    <text evidence="1">The sequence shown here is derived from an EMBL/GenBank/DDBJ whole genome shotgun (WGS) entry which is preliminary data.</text>
</comment>
<sequence length="451" mass="51741">MKAKQEVTLFEFDCLVAKGALKSSTAPPNIKVISSLAYDYLKQLCLGDESESQLLQLRRRDGMEVLQVQNYAGVIFTPDKTQIEVLPKVGKNFNSKGSTDEHEKARQSLLIMLKALKGFAHIQTSSANITHQKMPLLEVFISQFLNSVNELIKRGLKSDYVRQEDNLGFLKGKLNVGKQVRHNFINKHKFFCEYDEFMLDRPANRLLHSALLKVKGFARSSANQKLLQELLFVFHEIPKSSDHKLDFTKLQQDRGMNYYQTPLEWCRLILNGFSPQTMKGSTNAASLLFPMEKVFEDYVAKVLKEQLATKRPELTLSTQATGQHLATYNNRGKFSLRPDLLIQHGSVNKVVLDTKWKLLDSSMTHSNISQSDVYQMFTYAKKYLRPSETELSVGKDVVLIYPWQDNFDAALEHYYDLDDEHRLWIVPFKICEGQSGLRLPESSREIDDFVL</sequence>
<dbReference type="Pfam" id="PF10117">
    <property type="entry name" value="McrBC"/>
    <property type="match status" value="1"/>
</dbReference>
<protein>
    <submittedName>
        <fullName evidence="1">McrC family protein</fullName>
    </submittedName>
</protein>
<dbReference type="PANTHER" id="PTHR38733">
    <property type="entry name" value="PROTEIN MCRC"/>
    <property type="match status" value="1"/>
</dbReference>
<dbReference type="EMBL" id="JBFRUW010000050">
    <property type="protein sequence ID" value="MFA0569351.1"/>
    <property type="molecule type" value="Genomic_DNA"/>
</dbReference>
<keyword evidence="2" id="KW-1185">Reference proteome</keyword>
<evidence type="ECO:0000313" key="2">
    <source>
        <dbReference type="Proteomes" id="UP001570417"/>
    </source>
</evidence>
<dbReference type="RefSeq" id="WP_372266481.1">
    <property type="nucleotide sequence ID" value="NZ_JBFRUW010000050.1"/>
</dbReference>
<gene>
    <name evidence="1" type="ORF">AB4566_13845</name>
</gene>
<accession>A0ABV4NDW3</accession>
<dbReference type="PANTHER" id="PTHR38733:SF1">
    <property type="entry name" value="TYPE IV METHYL-DIRECTED RESTRICTION ENZYME ECOKMCRBC"/>
    <property type="match status" value="1"/>
</dbReference>
<proteinExistence type="predicted"/>
<reference evidence="1 2" key="1">
    <citation type="journal article" date="2024" name="ISME J.">
        <title>Tailless and filamentous prophages are predominant in marine Vibrio.</title>
        <authorList>
            <person name="Steensen K."/>
            <person name="Seneca J."/>
            <person name="Bartlau N."/>
            <person name="Yu X.A."/>
            <person name="Hussain F.A."/>
            <person name="Polz M.F."/>
        </authorList>
    </citation>
    <scope>NUCLEOTIDE SEQUENCE [LARGE SCALE GENOMIC DNA]</scope>
    <source>
        <strain evidence="1 2">10N.222.51.A1</strain>
    </source>
</reference>